<protein>
    <submittedName>
        <fullName evidence="1">Uncharacterized protein</fullName>
    </submittedName>
</protein>
<accession>A0A1H4EMI7</accession>
<dbReference type="AlphaFoldDB" id="A0A1H4EMI7"/>
<dbReference type="EMBL" id="FNRP01000016">
    <property type="protein sequence ID" value="SEA85908.1"/>
    <property type="molecule type" value="Genomic_DNA"/>
</dbReference>
<gene>
    <name evidence="1" type="ORF">SAMN04487924_11619</name>
</gene>
<evidence type="ECO:0000313" key="2">
    <source>
        <dbReference type="Proteomes" id="UP000183040"/>
    </source>
</evidence>
<name>A0A1H4EMI7_9BACE</name>
<organism evidence="1 2">
    <name type="scientific">Bacteroides xylanisolvens</name>
    <dbReference type="NCBI Taxonomy" id="371601"/>
    <lineage>
        <taxon>Bacteria</taxon>
        <taxon>Pseudomonadati</taxon>
        <taxon>Bacteroidota</taxon>
        <taxon>Bacteroidia</taxon>
        <taxon>Bacteroidales</taxon>
        <taxon>Bacteroidaceae</taxon>
        <taxon>Bacteroides</taxon>
    </lineage>
</organism>
<evidence type="ECO:0000313" key="1">
    <source>
        <dbReference type="EMBL" id="SEA85908.1"/>
    </source>
</evidence>
<dbReference type="Proteomes" id="UP000183040">
    <property type="component" value="Unassembled WGS sequence"/>
</dbReference>
<proteinExistence type="predicted"/>
<reference evidence="1 2" key="1">
    <citation type="submission" date="2016-10" db="EMBL/GenBank/DDBJ databases">
        <authorList>
            <person name="de Groot N.N."/>
        </authorList>
    </citation>
    <scope>NUCLEOTIDE SEQUENCE [LARGE SCALE GENOMIC DNA]</scope>
    <source>
        <strain evidence="1 2">NLAE-zl-G339</strain>
    </source>
</reference>
<sequence length="96" mass="11057">MRQCIDVILTRIFSVIDIKAGMPQTILRKHNIQRAQYLYNDSIGIELQVLERNNASRKRDIVKNAVTNITSGCLVNKLRMRIFTWLVEAGRRNATA</sequence>